<dbReference type="Pfam" id="PF01553">
    <property type="entry name" value="Acyltransferase"/>
    <property type="match status" value="1"/>
</dbReference>
<sequence length="1219" mass="133899">MARRAASRVRAGAVGALRSEGSTQGRGGRTGGSGAEDARHVFDELLRRGRGASIYGLNCALADVARHSPAAAVSRYNRMARAGADEVTPNLCTYGILIGSCCCAGRLDLGFAALGNVIKKGFRVDAIAFTPLLKGLCADKRTSDAMDIVLRRMTQLGCIPNVFSYNILLKGLCDENRSQEALELLQMMPDDGGDCPPDVVSYTTVINGFFKEGDLDKAYGTYHEMLDRGILPNVVTYSSIIAALCKAQAMDKAMEVLTSMVKNGVMPNCRTYNSIVHGYCSSGQPKEAIGFLKKMHSDGVEPDVVTYNSLMDYLCKNGRCTEARKMFDSMTKRGLKPEITTYGTLLQGYATKGALVEMHGLLDLMVRNGIHPNHYVFSILICAYAKQGKVDQAMLVFSKMRQQGLNPDTVTYGTVIGILCKSGRVEDAMRYFEQMIDERLSPGNIVYNSLIHSLCIFDKWDKAKELILEMLDRGICLDTIFFNSIIDSHCKEGRVIESEKLFDLMVRIGVKPDIITYSTLIDGYCLAGKMDEATKLLASMVSVGMKPDCVTYNTLINGYCKISRMEDALVLFREMESSGVSPDIITYNIILQGLFQTRRTAAAKELYVGITESGTQLELSTYNIILHGLCKNNLTDEALRMFQNLCLTDLQLETRTFNIMIGALLKVGRNDEAKDLFAALSANGLVPDVRTYSLMAENLIEQGLLEELDDLFLSMEENGCTANSRMLNSIVRKLLQRGDITRAGTYLFMIDEKHFSLEASTASLFLDLLSGGKYQEYHSCIRGGIFSLCVNSEVQENHLLDSESGVHFLLKLLNPPVNLVDSKAPSIGSKLLGISKVQMLNGSNKDSDCISEEILSKVEEILLSCQVIKSLDKDDKKTTRPELCPKWLALLTMENACLSAVSVEETSDTVSRVGGNFKETLREMGGLDSIFDVMVDFHSTLENLIKDTSTSALDRNEGTSLQSAALLLKCLKILENAIFLSDDNKTHLLNMSRKLNPKRSLLSFVGVIINTIELLSALSILQNSSVVSSSTYPKSSKVSQQSYSVVMAGGDRGRGVECHPHQGVSAALLRPGPQALAASWRRRETVVRSDFAAGGVATMGDSPQALSDRLCGSATKVWRGGAEWTAEAFARNGAAGPSQSRLPVTRNRAQHYIAKIWATLTISMFYKLDVEGMENLPPNSSPAIYVANHQSFLDIYTLLTLGRCFKFISKTSIFMFRII</sequence>
<dbReference type="SUPFAM" id="SSF48452">
    <property type="entry name" value="TPR-like"/>
    <property type="match status" value="1"/>
</dbReference>
<dbReference type="InterPro" id="IPR002123">
    <property type="entry name" value="Plipid/glycerol_acylTrfase"/>
</dbReference>
<dbReference type="InterPro" id="IPR002885">
    <property type="entry name" value="PPR_rpt"/>
</dbReference>
<dbReference type="NCBIfam" id="TIGR00756">
    <property type="entry name" value="PPR"/>
    <property type="match status" value="14"/>
</dbReference>
<dbReference type="Proteomes" id="UP000000763">
    <property type="component" value="Chromosome 10"/>
</dbReference>
<feature type="domain" description="Phospholipid/glycerol acyltransferase" evidence="5">
    <location>
        <begin position="1168"/>
        <end position="1217"/>
    </location>
</feature>
<dbReference type="Pfam" id="PF13041">
    <property type="entry name" value="PPR_2"/>
    <property type="match status" value="7"/>
</dbReference>
<evidence type="ECO:0000259" key="5">
    <source>
        <dbReference type="Pfam" id="PF01553"/>
    </source>
</evidence>
<feature type="repeat" description="PPR" evidence="3">
    <location>
        <begin position="688"/>
        <end position="722"/>
    </location>
</feature>
<dbReference type="InterPro" id="IPR051240">
    <property type="entry name" value="Mito_RNA-Proc/Resp"/>
</dbReference>
<feature type="repeat" description="PPR" evidence="3">
    <location>
        <begin position="338"/>
        <end position="372"/>
    </location>
</feature>
<feature type="repeat" description="PPR" evidence="3">
    <location>
        <begin position="478"/>
        <end position="512"/>
    </location>
</feature>
<dbReference type="PROSITE" id="PS51375">
    <property type="entry name" value="PPR"/>
    <property type="match status" value="17"/>
</dbReference>
<evidence type="ECO:0000259" key="6">
    <source>
        <dbReference type="Pfam" id="PF07814"/>
    </source>
</evidence>
<feature type="repeat" description="PPR" evidence="3">
    <location>
        <begin position="303"/>
        <end position="337"/>
    </location>
</feature>
<evidence type="ECO:0000256" key="4">
    <source>
        <dbReference type="SAM" id="MobiDB-lite"/>
    </source>
</evidence>
<dbReference type="PANTHER" id="PTHR47933">
    <property type="entry name" value="PENTATRICOPEPTIDE REPEAT-CONTAINING PROTEIN 1, MITOCHONDRIAL"/>
    <property type="match status" value="1"/>
</dbReference>
<dbReference type="InterPro" id="IPR011989">
    <property type="entry name" value="ARM-like"/>
</dbReference>
<evidence type="ECO:0000313" key="7">
    <source>
        <dbReference type="EMBL" id="AAL58263.1"/>
    </source>
</evidence>
<feature type="repeat" description="PPR" evidence="3">
    <location>
        <begin position="198"/>
        <end position="232"/>
    </location>
</feature>
<dbReference type="Pfam" id="PF12854">
    <property type="entry name" value="PPR_1"/>
    <property type="match status" value="3"/>
</dbReference>
<feature type="repeat" description="PPR" evidence="3">
    <location>
        <begin position="513"/>
        <end position="547"/>
    </location>
</feature>
<dbReference type="PANTHER" id="PTHR47933:SF45">
    <property type="entry name" value="PENTACOTRIPEPTIDE-REPEAT REGION OF PRORP DOMAIN-CONTAINING PROTEIN"/>
    <property type="match status" value="1"/>
</dbReference>
<feature type="compositionally biased region" description="Low complexity" evidence="4">
    <location>
        <begin position="8"/>
        <end position="23"/>
    </location>
</feature>
<feature type="compositionally biased region" description="Gly residues" evidence="4">
    <location>
        <begin position="24"/>
        <end position="34"/>
    </location>
</feature>
<dbReference type="Gene3D" id="1.25.10.10">
    <property type="entry name" value="Leucine-rich Repeat Variant"/>
    <property type="match status" value="1"/>
</dbReference>
<organism evidence="7 8">
    <name type="scientific">Oryza sativa subsp. japonica</name>
    <name type="common">Rice</name>
    <dbReference type="NCBI Taxonomy" id="39947"/>
    <lineage>
        <taxon>Eukaryota</taxon>
        <taxon>Viridiplantae</taxon>
        <taxon>Streptophyta</taxon>
        <taxon>Embryophyta</taxon>
        <taxon>Tracheophyta</taxon>
        <taxon>Spermatophyta</taxon>
        <taxon>Magnoliopsida</taxon>
        <taxon>Liliopsida</taxon>
        <taxon>Poales</taxon>
        <taxon>Poaceae</taxon>
        <taxon>BOP clade</taxon>
        <taxon>Oryzoideae</taxon>
        <taxon>Oryzeae</taxon>
        <taxon>Oryzinae</taxon>
        <taxon>Oryza</taxon>
        <taxon>Oryza sativa</taxon>
    </lineage>
</organism>
<dbReference type="AlphaFoldDB" id="Q8W3E4"/>
<evidence type="ECO:0000256" key="1">
    <source>
        <dbReference type="ARBA" id="ARBA00022737"/>
    </source>
</evidence>
<keyword evidence="1" id="KW-0677">Repeat</keyword>
<gene>
    <name evidence="7" type="primary">OSJNBa0017E08.19</name>
</gene>
<dbReference type="SUPFAM" id="SSF69593">
    <property type="entry name" value="Glycerol-3-phosphate (1)-acyltransferase"/>
    <property type="match status" value="1"/>
</dbReference>
<evidence type="ECO:0000256" key="2">
    <source>
        <dbReference type="ARBA" id="ARBA00022946"/>
    </source>
</evidence>
<feature type="repeat" description="PPR" evidence="3">
    <location>
        <begin position="161"/>
        <end position="195"/>
    </location>
</feature>
<keyword evidence="2" id="KW-0809">Transit peptide</keyword>
<feature type="repeat" description="PPR" evidence="3">
    <location>
        <begin position="618"/>
        <end position="652"/>
    </location>
</feature>
<feature type="repeat" description="PPR" evidence="3">
    <location>
        <begin position="125"/>
        <end position="160"/>
    </location>
</feature>
<proteinExistence type="predicted"/>
<dbReference type="Pfam" id="PF01535">
    <property type="entry name" value="PPR"/>
    <property type="match status" value="1"/>
</dbReference>
<dbReference type="Pfam" id="PF07814">
    <property type="entry name" value="WAPL"/>
    <property type="match status" value="1"/>
</dbReference>
<feature type="repeat" description="PPR" evidence="3">
    <location>
        <begin position="443"/>
        <end position="477"/>
    </location>
</feature>
<evidence type="ECO:0000256" key="3">
    <source>
        <dbReference type="PROSITE-ProRule" id="PRU00708"/>
    </source>
</evidence>
<dbReference type="GO" id="GO:0016746">
    <property type="term" value="F:acyltransferase activity"/>
    <property type="evidence" value="ECO:0007669"/>
    <property type="project" value="InterPro"/>
</dbReference>
<protein>
    <submittedName>
        <fullName evidence="7">Membrane-associated protein</fullName>
    </submittedName>
</protein>
<evidence type="ECO:0000313" key="8">
    <source>
        <dbReference type="Proteomes" id="UP000000763"/>
    </source>
</evidence>
<accession>Q8W3E4</accession>
<feature type="domain" description="Wings apart-like protein C-terminal" evidence="6">
    <location>
        <begin position="799"/>
        <end position="1015"/>
    </location>
</feature>
<feature type="region of interest" description="Disordered" evidence="4">
    <location>
        <begin position="1"/>
        <end position="35"/>
    </location>
</feature>
<dbReference type="Gene3D" id="1.25.40.10">
    <property type="entry name" value="Tetratricopeptide repeat domain"/>
    <property type="match status" value="9"/>
</dbReference>
<feature type="repeat" description="PPR" evidence="3">
    <location>
        <begin position="373"/>
        <end position="407"/>
    </location>
</feature>
<dbReference type="InterPro" id="IPR022771">
    <property type="entry name" value="WAPL_C"/>
</dbReference>
<feature type="repeat" description="PPR" evidence="3">
    <location>
        <begin position="548"/>
        <end position="582"/>
    </location>
</feature>
<reference evidence="8" key="2">
    <citation type="journal article" date="2008" name="Nucleic Acids Res.">
        <title>The rice annotation project database (RAP-DB): 2008 update.</title>
        <authorList>
            <consortium name="The rice annotation project (RAP)"/>
        </authorList>
    </citation>
    <scope>GENOME REANNOTATION</scope>
    <source>
        <strain evidence="8">cv. Nipponbare</strain>
    </source>
</reference>
<name>Q8W3E4_ORYSJ</name>
<feature type="repeat" description="PPR" evidence="3">
    <location>
        <begin position="268"/>
        <end position="302"/>
    </location>
</feature>
<dbReference type="InterPro" id="IPR011990">
    <property type="entry name" value="TPR-like_helical_dom_sf"/>
</dbReference>
<dbReference type="EMBL" id="AC068923">
    <property type="protein sequence ID" value="AAL58263.1"/>
    <property type="molecule type" value="Genomic_DNA"/>
</dbReference>
<feature type="repeat" description="PPR" evidence="3">
    <location>
        <begin position="233"/>
        <end position="267"/>
    </location>
</feature>
<feature type="repeat" description="PPR" evidence="3">
    <location>
        <begin position="653"/>
        <end position="687"/>
    </location>
</feature>
<feature type="repeat" description="PPR" evidence="3">
    <location>
        <begin position="408"/>
        <end position="442"/>
    </location>
</feature>
<feature type="repeat" description="PPR" evidence="3">
    <location>
        <begin position="583"/>
        <end position="617"/>
    </location>
</feature>
<reference evidence="8" key="1">
    <citation type="journal article" date="2005" name="Nature">
        <title>The map-based sequence of the rice genome.</title>
        <authorList>
            <consortium name="International rice genome sequencing project (IRGSP)"/>
            <person name="Matsumoto T."/>
            <person name="Wu J."/>
            <person name="Kanamori H."/>
            <person name="Katayose Y."/>
            <person name="Fujisawa M."/>
            <person name="Namiki N."/>
            <person name="Mizuno H."/>
            <person name="Yamamoto K."/>
            <person name="Antonio B.A."/>
            <person name="Baba T."/>
            <person name="Sakata K."/>
            <person name="Nagamura Y."/>
            <person name="Aoki H."/>
            <person name="Arikawa K."/>
            <person name="Arita K."/>
            <person name="Bito T."/>
            <person name="Chiden Y."/>
            <person name="Fujitsuka N."/>
            <person name="Fukunaka R."/>
            <person name="Hamada M."/>
            <person name="Harada C."/>
            <person name="Hayashi A."/>
            <person name="Hijishita S."/>
            <person name="Honda M."/>
            <person name="Hosokawa S."/>
            <person name="Ichikawa Y."/>
            <person name="Idonuma A."/>
            <person name="Iijima M."/>
            <person name="Ikeda M."/>
            <person name="Ikeno M."/>
            <person name="Ito K."/>
            <person name="Ito S."/>
            <person name="Ito T."/>
            <person name="Ito Y."/>
            <person name="Ito Y."/>
            <person name="Iwabuchi A."/>
            <person name="Kamiya K."/>
            <person name="Karasawa W."/>
            <person name="Kurita K."/>
            <person name="Katagiri S."/>
            <person name="Kikuta A."/>
            <person name="Kobayashi H."/>
            <person name="Kobayashi N."/>
            <person name="Machita K."/>
            <person name="Maehara T."/>
            <person name="Masukawa M."/>
            <person name="Mizubayashi T."/>
            <person name="Mukai Y."/>
            <person name="Nagasaki H."/>
            <person name="Nagata Y."/>
            <person name="Naito S."/>
            <person name="Nakashima M."/>
            <person name="Nakama Y."/>
            <person name="Nakamichi Y."/>
            <person name="Nakamura M."/>
            <person name="Meguro A."/>
            <person name="Negishi M."/>
            <person name="Ohta I."/>
            <person name="Ohta T."/>
            <person name="Okamoto M."/>
            <person name="Ono N."/>
            <person name="Saji S."/>
            <person name="Sakaguchi M."/>
            <person name="Sakai K."/>
            <person name="Shibata M."/>
            <person name="Shimokawa T."/>
            <person name="Song J."/>
            <person name="Takazaki Y."/>
            <person name="Terasawa K."/>
            <person name="Tsugane M."/>
            <person name="Tsuji K."/>
            <person name="Ueda S."/>
            <person name="Waki K."/>
            <person name="Yamagata H."/>
            <person name="Yamamoto M."/>
            <person name="Yamamoto S."/>
            <person name="Yamane H."/>
            <person name="Yoshiki S."/>
            <person name="Yoshihara R."/>
            <person name="Yukawa K."/>
            <person name="Zhong H."/>
            <person name="Yano M."/>
            <person name="Yuan Q."/>
            <person name="Ouyang S."/>
            <person name="Liu J."/>
            <person name="Jones K.M."/>
            <person name="Gansberger K."/>
            <person name="Moffat K."/>
            <person name="Hill J."/>
            <person name="Bera J."/>
            <person name="Fadrosh D."/>
            <person name="Jin S."/>
            <person name="Johri S."/>
            <person name="Kim M."/>
            <person name="Overton L."/>
            <person name="Reardon M."/>
            <person name="Tsitrin T."/>
            <person name="Vuong H."/>
            <person name="Weaver B."/>
            <person name="Ciecko A."/>
            <person name="Tallon L."/>
            <person name="Jackson J."/>
            <person name="Pai G."/>
            <person name="Aken S.V."/>
            <person name="Utterback T."/>
            <person name="Reidmuller S."/>
            <person name="Feldblyum T."/>
            <person name="Hsiao J."/>
            <person name="Zismann V."/>
            <person name="Iobst S."/>
            <person name="de Vazeille A.R."/>
            <person name="Buell C.R."/>
            <person name="Ying K."/>
            <person name="Li Y."/>
            <person name="Lu T."/>
            <person name="Huang Y."/>
            <person name="Zhao Q."/>
            <person name="Feng Q."/>
            <person name="Zhang L."/>
            <person name="Zhu J."/>
            <person name="Weng Q."/>
            <person name="Mu J."/>
            <person name="Lu Y."/>
            <person name="Fan D."/>
            <person name="Liu Y."/>
            <person name="Guan J."/>
            <person name="Zhang Y."/>
            <person name="Yu S."/>
            <person name="Liu X."/>
            <person name="Zhang Y."/>
            <person name="Hong G."/>
            <person name="Han B."/>
            <person name="Choisne N."/>
            <person name="Demange N."/>
            <person name="Orjeda G."/>
            <person name="Samain S."/>
            <person name="Cattolico L."/>
            <person name="Pelletier E."/>
            <person name="Couloux A."/>
            <person name="Segurens B."/>
            <person name="Wincker P."/>
            <person name="D'Hont A."/>
            <person name="Scarpelli C."/>
            <person name="Weissenbach J."/>
            <person name="Salanoubat M."/>
            <person name="Quetier F."/>
            <person name="Yu Y."/>
            <person name="Kim H.R."/>
            <person name="Rambo T."/>
            <person name="Currie J."/>
            <person name="Collura K."/>
            <person name="Luo M."/>
            <person name="Yang T."/>
            <person name="Ammiraju J.S.S."/>
            <person name="Engler F."/>
            <person name="Soderlund C."/>
            <person name="Wing R.A."/>
            <person name="Palmer L.E."/>
            <person name="de la Bastide M."/>
            <person name="Spiegel L."/>
            <person name="Nascimento L."/>
            <person name="Zutavern T."/>
            <person name="O'Shaughnessy A."/>
            <person name="Dike S."/>
            <person name="Dedhia N."/>
            <person name="Preston R."/>
            <person name="Balija V."/>
            <person name="McCombie W.R."/>
            <person name="Chow T."/>
            <person name="Chen H."/>
            <person name="Chung M."/>
            <person name="Chen C."/>
            <person name="Shaw J."/>
            <person name="Wu H."/>
            <person name="Hsiao K."/>
            <person name="Chao Y."/>
            <person name="Chu M."/>
            <person name="Cheng C."/>
            <person name="Hour A."/>
            <person name="Lee P."/>
            <person name="Lin S."/>
            <person name="Lin Y."/>
            <person name="Liou J."/>
            <person name="Liu S."/>
            <person name="Hsing Y."/>
            <person name="Raghuvanshi S."/>
            <person name="Mohanty A."/>
            <person name="Bharti A.K."/>
            <person name="Gaur A."/>
            <person name="Gupta V."/>
            <person name="Kumar D."/>
            <person name="Ravi V."/>
            <person name="Vij S."/>
            <person name="Kapur A."/>
            <person name="Khurana P."/>
            <person name="Khurana P."/>
            <person name="Khurana J.P."/>
            <person name="Tyagi A.K."/>
            <person name="Gaikwad K."/>
            <person name="Singh A."/>
            <person name="Dalal V."/>
            <person name="Srivastava S."/>
            <person name="Dixit A."/>
            <person name="Pal A.K."/>
            <person name="Ghazi I.A."/>
            <person name="Yadav M."/>
            <person name="Pandit A."/>
            <person name="Bhargava A."/>
            <person name="Sureshbabu K."/>
            <person name="Batra K."/>
            <person name="Sharma T.R."/>
            <person name="Mohapatra T."/>
            <person name="Singh N.K."/>
            <person name="Messing J."/>
            <person name="Nelson A.B."/>
            <person name="Fuks G."/>
            <person name="Kavchok S."/>
            <person name="Keizer G."/>
            <person name="Linton E."/>
            <person name="Llaca V."/>
            <person name="Song R."/>
            <person name="Tanyolac B."/>
            <person name="Young S."/>
            <person name="Ho-Il K."/>
            <person name="Hahn J.H."/>
            <person name="Sangsakoo G."/>
            <person name="Vanavichit A."/>
            <person name="de Mattos Luiz.A.T."/>
            <person name="Zimmer P.D."/>
            <person name="Malone G."/>
            <person name="Dellagostin O."/>
            <person name="de Oliveira A.C."/>
            <person name="Bevan M."/>
            <person name="Bancroft I."/>
            <person name="Minx P."/>
            <person name="Cordum H."/>
            <person name="Wilson R."/>
            <person name="Cheng Z."/>
            <person name="Jin W."/>
            <person name="Jiang J."/>
            <person name="Leong S.A."/>
            <person name="Iwama H."/>
            <person name="Gojobori T."/>
            <person name="Itoh T."/>
            <person name="Niimura Y."/>
            <person name="Fujii Y."/>
            <person name="Habara T."/>
            <person name="Sakai H."/>
            <person name="Sato Y."/>
            <person name="Wilson G."/>
            <person name="Kumar K."/>
            <person name="McCouch S."/>
            <person name="Juretic N."/>
            <person name="Hoen D."/>
            <person name="Wright S."/>
            <person name="Bruskiewich R."/>
            <person name="Bureau T."/>
            <person name="Miyao A."/>
            <person name="Hirochika H."/>
            <person name="Nishikawa T."/>
            <person name="Kadowaki K."/>
            <person name="Sugiura M."/>
            <person name="Burr B."/>
            <person name="Sasaki T."/>
        </authorList>
    </citation>
    <scope>NUCLEOTIDE SEQUENCE [LARGE SCALE GENOMIC DNA]</scope>
    <source>
        <strain evidence="8">cv. Nipponbare</strain>
    </source>
</reference>